<dbReference type="InterPro" id="IPR029055">
    <property type="entry name" value="Ntn_hydrolases_N"/>
</dbReference>
<dbReference type="EMBL" id="JFBS01000001">
    <property type="protein sequence ID" value="EXG77865.1"/>
    <property type="molecule type" value="Genomic_DNA"/>
</dbReference>
<evidence type="ECO:0000256" key="6">
    <source>
        <dbReference type="ARBA" id="ARBA00022962"/>
    </source>
</evidence>
<dbReference type="PROSITE" id="PS51278">
    <property type="entry name" value="GATASE_TYPE_2"/>
    <property type="match status" value="1"/>
</dbReference>
<dbReference type="InterPro" id="IPR001962">
    <property type="entry name" value="Asn_synthase"/>
</dbReference>
<dbReference type="PANTHER" id="PTHR43284">
    <property type="entry name" value="ASPARAGINE SYNTHETASE (GLUTAMINE-HYDROLYZING)"/>
    <property type="match status" value="1"/>
</dbReference>
<keyword evidence="10" id="KW-1185">Reference proteome</keyword>
<dbReference type="Gene3D" id="3.40.50.620">
    <property type="entry name" value="HUPs"/>
    <property type="match status" value="1"/>
</dbReference>
<dbReference type="InterPro" id="IPR006426">
    <property type="entry name" value="Asn_synth_AEB"/>
</dbReference>
<dbReference type="InterPro" id="IPR033738">
    <property type="entry name" value="AsnB_N"/>
</dbReference>
<comment type="similarity">
    <text evidence="2">Belongs to the asparagine synthetase family.</text>
</comment>
<dbReference type="InterPro" id="IPR051786">
    <property type="entry name" value="ASN_synthetase/amidase"/>
</dbReference>
<dbReference type="InterPro" id="IPR014729">
    <property type="entry name" value="Rossmann-like_a/b/a_fold"/>
</dbReference>
<evidence type="ECO:0000256" key="1">
    <source>
        <dbReference type="ARBA" id="ARBA00005187"/>
    </source>
</evidence>
<dbReference type="Pfam" id="PF13537">
    <property type="entry name" value="GATase_7"/>
    <property type="match status" value="1"/>
</dbReference>
<gene>
    <name evidence="9" type="ORF">XylorDRAFT_0215</name>
</gene>
<dbReference type="SUPFAM" id="SSF56235">
    <property type="entry name" value="N-terminal nucleophile aminohydrolases (Ntn hydrolases)"/>
    <property type="match status" value="1"/>
</dbReference>
<evidence type="ECO:0000259" key="8">
    <source>
        <dbReference type="PROSITE" id="PS51278"/>
    </source>
</evidence>
<dbReference type="CDD" id="cd00712">
    <property type="entry name" value="AsnB"/>
    <property type="match status" value="1"/>
</dbReference>
<comment type="pathway">
    <text evidence="1">Amino-acid biosynthesis; L-asparagine biosynthesis; L-asparagine from L-aspartate (L-Gln route): step 1/1.</text>
</comment>
<dbReference type="Gene3D" id="3.60.20.10">
    <property type="entry name" value="Glutamine Phosphoribosylpyrophosphate, subunit 1, domain 1"/>
    <property type="match status" value="1"/>
</dbReference>
<dbReference type="PANTHER" id="PTHR43284:SF1">
    <property type="entry name" value="ASPARAGINE SYNTHETASE"/>
    <property type="match status" value="1"/>
</dbReference>
<keyword evidence="5" id="KW-0067">ATP-binding</keyword>
<keyword evidence="4" id="KW-0547">Nucleotide-binding</keyword>
<dbReference type="InterPro" id="IPR017932">
    <property type="entry name" value="GATase_2_dom"/>
</dbReference>
<dbReference type="SUPFAM" id="SSF52402">
    <property type="entry name" value="Adenine nucleotide alpha hydrolases-like"/>
    <property type="match status" value="1"/>
</dbReference>
<accession>A0ABN0RUC9</accession>
<evidence type="ECO:0000256" key="2">
    <source>
        <dbReference type="ARBA" id="ARBA00005752"/>
    </source>
</evidence>
<evidence type="ECO:0000256" key="4">
    <source>
        <dbReference type="ARBA" id="ARBA00022741"/>
    </source>
</evidence>
<dbReference type="RefSeq" id="WP_036876188.1">
    <property type="nucleotide sequence ID" value="NZ_KK073873.1"/>
</dbReference>
<feature type="domain" description="Glutamine amidotransferase type-2" evidence="8">
    <location>
        <begin position="2"/>
        <end position="210"/>
    </location>
</feature>
<evidence type="ECO:0000256" key="3">
    <source>
        <dbReference type="ARBA" id="ARBA00012737"/>
    </source>
</evidence>
<organism evidence="9 10">
    <name type="scientific">Xylanibacter oryzae DSM 17970</name>
    <dbReference type="NCBI Taxonomy" id="915438"/>
    <lineage>
        <taxon>Bacteria</taxon>
        <taxon>Pseudomonadati</taxon>
        <taxon>Bacteroidota</taxon>
        <taxon>Bacteroidia</taxon>
        <taxon>Bacteroidales</taxon>
        <taxon>Prevotellaceae</taxon>
        <taxon>Xylanibacter</taxon>
    </lineage>
</organism>
<name>A0ABN0RUC9_9BACT</name>
<dbReference type="Pfam" id="PF00733">
    <property type="entry name" value="Asn_synthase"/>
    <property type="match status" value="1"/>
</dbReference>
<dbReference type="Proteomes" id="UP000243438">
    <property type="component" value="Unassembled WGS sequence"/>
</dbReference>
<sequence length="629" mass="72898">MSAIFGIINKKQEYVDSSLVGKMLEALNHRAPDGSQIVVNKNMGMGNCRLNVYPQQIYEKQPLKIGQFTITADARIDNRHELARHFNIDNDMLSVTPDSTLILMAYQEWEDMCINHLEGEFAFAIWDEKSEKLFAATDHIGFRPLYYYDTPDAFIFCSEIKGITAIKATPNYFNEEYLIEYFYKHGNFQQTFNKEILALYGGNVMIMKDGKLSIKKYWTLEPANRYHFTKNEEWYECLKELMYKAVEKRLNYDVPIGLTLSGGLDSGSIACILSELLMKKNKPLYTFSSVLQNDYNGTEKDEREYIEIIGKHCPNIIQTYESGPGLNSFTNLEESFNRYESFPSSTSYMDIALLKAAQKKDVKILFSGFGGDYWVSWSGNSVIYELIKRGNLQTAFKLIKQFMKNDNKSFTQVFREMYASRTSLYKTARSIIKGNNNDKESEVNLLNEKFIEKYVFFRKEQELNETVVMRKLTNNGSISQMSNIILTMNETMGMTSALPLFDKNIFELLNELPIHLFVNGGWKRALIRNAMKDVNPSEINERKNKLPFSPECIKRAYDCKEHIQNLINDPDSLFILDKYIDKNKMIHYMEKMSLTYSSTNTSIIPLRILQAGIVTEIILYLKDNNYIFN</sequence>
<comment type="catalytic activity">
    <reaction evidence="7">
        <text>L-aspartate + L-glutamine + ATP + H2O = L-asparagine + L-glutamate + AMP + diphosphate + H(+)</text>
        <dbReference type="Rhea" id="RHEA:12228"/>
        <dbReference type="ChEBI" id="CHEBI:15377"/>
        <dbReference type="ChEBI" id="CHEBI:15378"/>
        <dbReference type="ChEBI" id="CHEBI:29985"/>
        <dbReference type="ChEBI" id="CHEBI:29991"/>
        <dbReference type="ChEBI" id="CHEBI:30616"/>
        <dbReference type="ChEBI" id="CHEBI:33019"/>
        <dbReference type="ChEBI" id="CHEBI:58048"/>
        <dbReference type="ChEBI" id="CHEBI:58359"/>
        <dbReference type="ChEBI" id="CHEBI:456215"/>
        <dbReference type="EC" id="6.3.5.4"/>
    </reaction>
</comment>
<dbReference type="EC" id="6.3.5.4" evidence="3"/>
<dbReference type="PIRSF" id="PIRSF001589">
    <property type="entry name" value="Asn_synthetase_glu-h"/>
    <property type="match status" value="1"/>
</dbReference>
<protein>
    <recommendedName>
        <fullName evidence="3">asparagine synthase (glutamine-hydrolyzing)</fullName>
        <ecNumber evidence="3">6.3.5.4</ecNumber>
    </recommendedName>
</protein>
<evidence type="ECO:0000313" key="10">
    <source>
        <dbReference type="Proteomes" id="UP000243438"/>
    </source>
</evidence>
<keyword evidence="6" id="KW-0315">Glutamine amidotransferase</keyword>
<proteinExistence type="inferred from homology"/>
<evidence type="ECO:0000256" key="5">
    <source>
        <dbReference type="ARBA" id="ARBA00022840"/>
    </source>
</evidence>
<evidence type="ECO:0000256" key="7">
    <source>
        <dbReference type="ARBA" id="ARBA00048741"/>
    </source>
</evidence>
<evidence type="ECO:0000313" key="9">
    <source>
        <dbReference type="EMBL" id="EXG77865.1"/>
    </source>
</evidence>
<reference evidence="9" key="1">
    <citation type="submission" date="2013-07" db="EMBL/GenBank/DDBJ databases">
        <authorList>
            <consortium name="DOE Joint Genome Institute"/>
            <person name="Anderson I."/>
            <person name="Huntemann M."/>
            <person name="Han J."/>
            <person name="Chen A."/>
            <person name="Kyrpides N."/>
            <person name="Mavromatis K."/>
            <person name="Markowitz V."/>
            <person name="Palaniappan K."/>
            <person name="Ivanova N."/>
            <person name="Schaumberg A."/>
            <person name="Pati A."/>
            <person name="Liolios K."/>
            <person name="Nordberg H.P."/>
            <person name="Cantor M.N."/>
            <person name="Hua S.X."/>
            <person name="Woyke T."/>
        </authorList>
    </citation>
    <scope>NUCLEOTIDE SEQUENCE [LARGE SCALE GENOMIC DNA]</scope>
    <source>
        <strain evidence="9">DSM 17970</strain>
    </source>
</reference>
<comment type="caution">
    <text evidence="9">The sequence shown here is derived from an EMBL/GenBank/DDBJ whole genome shotgun (WGS) entry which is preliminary data.</text>
</comment>